<sequence>MLIDDIDFAELYRQQLVLAKRTEKTPDHWDKRAEKMAENCASPTDSYLLQLLEKIDLRDAKSLFDMGCGPGTVSLALADQLTTVYGVDYSPGMLSVAARRARVSGANHIQWIPRAWEDNWDDLPRCDIAVASRSTLVSDMRQAMYKLNRQARLRVYTTHLVSTAFVSPDIQRAAGREVIELPNYIYALNVLYQMGIHAHVDFIRGQNCQQDNSTWERFEQNVRWSLGEISAEECERLARWYAFQDARTLAPASRDWALIWWESVPEEALR</sequence>
<dbReference type="Proteomes" id="UP000656723">
    <property type="component" value="Unassembled WGS sequence"/>
</dbReference>
<proteinExistence type="predicted"/>
<protein>
    <submittedName>
        <fullName evidence="2">Methyltransferase domain-containing protein</fullName>
    </submittedName>
</protein>
<dbReference type="RefSeq" id="WP_192479123.1">
    <property type="nucleotide sequence ID" value="NZ_VKME01000022.1"/>
</dbReference>
<evidence type="ECO:0000313" key="2">
    <source>
        <dbReference type="EMBL" id="MBE0130259.1"/>
    </source>
</evidence>
<evidence type="ECO:0000259" key="1">
    <source>
        <dbReference type="Pfam" id="PF13649"/>
    </source>
</evidence>
<comment type="caution">
    <text evidence="2">The sequence shown here is derived from an EMBL/GenBank/DDBJ whole genome shotgun (WGS) entry which is preliminary data.</text>
</comment>
<dbReference type="EMBL" id="VKME01000022">
    <property type="protein sequence ID" value="MBE0130259.1"/>
    <property type="molecule type" value="Genomic_DNA"/>
</dbReference>
<dbReference type="GO" id="GO:0032259">
    <property type="term" value="P:methylation"/>
    <property type="evidence" value="ECO:0007669"/>
    <property type="project" value="UniProtKB-KW"/>
</dbReference>
<dbReference type="AlphaFoldDB" id="A0A8I0T0W5"/>
<dbReference type="InterPro" id="IPR029063">
    <property type="entry name" value="SAM-dependent_MTases_sf"/>
</dbReference>
<dbReference type="GO" id="GO:0008168">
    <property type="term" value="F:methyltransferase activity"/>
    <property type="evidence" value="ECO:0007669"/>
    <property type="project" value="UniProtKB-KW"/>
</dbReference>
<evidence type="ECO:0000313" key="3">
    <source>
        <dbReference type="Proteomes" id="UP000656723"/>
    </source>
</evidence>
<dbReference type="SUPFAM" id="SSF53335">
    <property type="entry name" value="S-adenosyl-L-methionine-dependent methyltransferases"/>
    <property type="match status" value="1"/>
</dbReference>
<feature type="domain" description="Methyltransferase" evidence="1">
    <location>
        <begin position="65"/>
        <end position="146"/>
    </location>
</feature>
<organism evidence="2 3">
    <name type="scientific">Citrobacter amalonaticus</name>
    <dbReference type="NCBI Taxonomy" id="35703"/>
    <lineage>
        <taxon>Bacteria</taxon>
        <taxon>Pseudomonadati</taxon>
        <taxon>Pseudomonadota</taxon>
        <taxon>Gammaproteobacteria</taxon>
        <taxon>Enterobacterales</taxon>
        <taxon>Enterobacteriaceae</taxon>
        <taxon>Citrobacter</taxon>
    </lineage>
</organism>
<reference evidence="2" key="1">
    <citation type="submission" date="2019-07" db="EMBL/GenBank/DDBJ databases">
        <title>KPC-2 carbapenem resistent Enterobacterales isolates from Germany.</title>
        <authorList>
            <person name="Yao Y."/>
            <person name="Falgenhauer L."/>
            <person name="Imirzalioglu C."/>
            <person name="Chakraborty T."/>
        </authorList>
    </citation>
    <scope>NUCLEOTIDE SEQUENCE</scope>
    <source>
        <strain evidence="2">CA13304</strain>
    </source>
</reference>
<dbReference type="Gene3D" id="3.40.50.150">
    <property type="entry name" value="Vaccinia Virus protein VP39"/>
    <property type="match status" value="1"/>
</dbReference>
<keyword evidence="2" id="KW-0808">Transferase</keyword>
<name>A0A8I0T0W5_CITAM</name>
<accession>A0A8I0T0W5</accession>
<dbReference type="InterPro" id="IPR041698">
    <property type="entry name" value="Methyltransf_25"/>
</dbReference>
<keyword evidence="2" id="KW-0489">Methyltransferase</keyword>
<dbReference type="CDD" id="cd02440">
    <property type="entry name" value="AdoMet_MTases"/>
    <property type="match status" value="1"/>
</dbReference>
<dbReference type="Pfam" id="PF13649">
    <property type="entry name" value="Methyltransf_25"/>
    <property type="match status" value="1"/>
</dbReference>
<gene>
    <name evidence="2" type="ORF">FOT72_19925</name>
</gene>